<accession>R0LC86</accession>
<dbReference type="GO" id="GO:0006281">
    <property type="term" value="P:DNA repair"/>
    <property type="evidence" value="ECO:0007669"/>
    <property type="project" value="InterPro"/>
</dbReference>
<protein>
    <submittedName>
        <fullName evidence="1">Uncharacterized protein</fullName>
    </submittedName>
</protein>
<evidence type="ECO:0000313" key="1">
    <source>
        <dbReference type="EMBL" id="EOA99114.1"/>
    </source>
</evidence>
<dbReference type="EMBL" id="KB743377">
    <property type="protein sequence ID" value="EOA99114.1"/>
    <property type="molecule type" value="Genomic_DNA"/>
</dbReference>
<feature type="non-terminal residue" evidence="1">
    <location>
        <position position="37"/>
    </location>
</feature>
<dbReference type="SUPFAM" id="SSF53155">
    <property type="entry name" value="Methylated DNA-protein cysteine methyltransferase domain"/>
    <property type="match status" value="1"/>
</dbReference>
<dbReference type="Proteomes" id="UP000296049">
    <property type="component" value="Unassembled WGS sequence"/>
</dbReference>
<gene>
    <name evidence="1" type="ORF">Anapl_17633</name>
</gene>
<proteinExistence type="predicted"/>
<dbReference type="GO" id="GO:0003908">
    <property type="term" value="F:methylated-DNA-[protein]-cysteine S-methyltransferase activity"/>
    <property type="evidence" value="ECO:0007669"/>
    <property type="project" value="InterPro"/>
</dbReference>
<sequence>SQCKEKHAVLLSPVGKLEISGCETGLHEIKLPKMSVL</sequence>
<reference evidence="2" key="1">
    <citation type="journal article" date="2013" name="Nat. Genet.">
        <title>The duck genome and transcriptome provide insight into an avian influenza virus reservoir species.</title>
        <authorList>
            <person name="Huang Y."/>
            <person name="Li Y."/>
            <person name="Burt D.W."/>
            <person name="Chen H."/>
            <person name="Zhang Y."/>
            <person name="Qian W."/>
            <person name="Kim H."/>
            <person name="Gan S."/>
            <person name="Zhao Y."/>
            <person name="Li J."/>
            <person name="Yi K."/>
            <person name="Feng H."/>
            <person name="Zhu P."/>
            <person name="Li B."/>
            <person name="Liu Q."/>
            <person name="Fairley S."/>
            <person name="Magor K.E."/>
            <person name="Du Z."/>
            <person name="Hu X."/>
            <person name="Goodman L."/>
            <person name="Tafer H."/>
            <person name="Vignal A."/>
            <person name="Lee T."/>
            <person name="Kim K.W."/>
            <person name="Sheng Z."/>
            <person name="An Y."/>
            <person name="Searle S."/>
            <person name="Herrero J."/>
            <person name="Groenen M.A."/>
            <person name="Crooijmans R.P."/>
            <person name="Faraut T."/>
            <person name="Cai Q."/>
            <person name="Webster R.G."/>
            <person name="Aldridge J.R."/>
            <person name="Warren W.C."/>
            <person name="Bartschat S."/>
            <person name="Kehr S."/>
            <person name="Marz M."/>
            <person name="Stadler P.F."/>
            <person name="Smith J."/>
            <person name="Kraus R.H."/>
            <person name="Zhao Y."/>
            <person name="Ren L."/>
            <person name="Fei J."/>
            <person name="Morisson M."/>
            <person name="Kaiser P."/>
            <person name="Griffin D.K."/>
            <person name="Rao M."/>
            <person name="Pitel F."/>
            <person name="Wang J."/>
            <person name="Li N."/>
        </authorList>
    </citation>
    <scope>NUCLEOTIDE SEQUENCE [LARGE SCALE GENOMIC DNA]</scope>
</reference>
<dbReference type="Gene3D" id="3.30.160.70">
    <property type="entry name" value="Methylated DNA-protein cysteine methyltransferase domain"/>
    <property type="match status" value="1"/>
</dbReference>
<name>R0LC86_ANAPL</name>
<keyword evidence="2" id="KW-1185">Reference proteome</keyword>
<dbReference type="AlphaFoldDB" id="R0LC86"/>
<evidence type="ECO:0000313" key="2">
    <source>
        <dbReference type="Proteomes" id="UP000296049"/>
    </source>
</evidence>
<feature type="non-terminal residue" evidence="1">
    <location>
        <position position="1"/>
    </location>
</feature>
<dbReference type="InterPro" id="IPR036631">
    <property type="entry name" value="MGMT_N_sf"/>
</dbReference>
<organism evidence="1 2">
    <name type="scientific">Anas platyrhynchos</name>
    <name type="common">Mallard</name>
    <name type="synonym">Anas boschas</name>
    <dbReference type="NCBI Taxonomy" id="8839"/>
    <lineage>
        <taxon>Eukaryota</taxon>
        <taxon>Metazoa</taxon>
        <taxon>Chordata</taxon>
        <taxon>Craniata</taxon>
        <taxon>Vertebrata</taxon>
        <taxon>Euteleostomi</taxon>
        <taxon>Archelosauria</taxon>
        <taxon>Archosauria</taxon>
        <taxon>Dinosauria</taxon>
        <taxon>Saurischia</taxon>
        <taxon>Theropoda</taxon>
        <taxon>Coelurosauria</taxon>
        <taxon>Aves</taxon>
        <taxon>Neognathae</taxon>
        <taxon>Galloanserae</taxon>
        <taxon>Anseriformes</taxon>
        <taxon>Anatidae</taxon>
        <taxon>Anatinae</taxon>
        <taxon>Anas</taxon>
    </lineage>
</organism>